<dbReference type="Pfam" id="PF09803">
    <property type="entry name" value="Pet100"/>
    <property type="match status" value="1"/>
</dbReference>
<dbReference type="PANTHER" id="PTHR33968:SF1">
    <property type="entry name" value="PROTEIN PET100 HOMOLOG, MITOCHONDRIAL"/>
    <property type="match status" value="1"/>
</dbReference>
<keyword evidence="7" id="KW-0472">Membrane</keyword>
<dbReference type="GO" id="GO:0005743">
    <property type="term" value="C:mitochondrial inner membrane"/>
    <property type="evidence" value="ECO:0007669"/>
    <property type="project" value="TreeGrafter"/>
</dbReference>
<organism evidence="9">
    <name type="scientific">Phaffia rhodozyma</name>
    <name type="common">Yeast</name>
    <name type="synonym">Xanthophyllomyces dendrorhous</name>
    <dbReference type="NCBI Taxonomy" id="264483"/>
    <lineage>
        <taxon>Eukaryota</taxon>
        <taxon>Fungi</taxon>
        <taxon>Dikarya</taxon>
        <taxon>Basidiomycota</taxon>
        <taxon>Agaricomycotina</taxon>
        <taxon>Tremellomycetes</taxon>
        <taxon>Cystofilobasidiales</taxon>
        <taxon>Mrakiaceae</taxon>
        <taxon>Phaffia</taxon>
    </lineage>
</organism>
<dbReference type="EMBL" id="LN483157">
    <property type="protein sequence ID" value="CED83659.1"/>
    <property type="molecule type" value="Genomic_DNA"/>
</dbReference>
<proteinExistence type="inferred from homology"/>
<dbReference type="AlphaFoldDB" id="A0A0F7SSQ4"/>
<accession>A0A0F7SSQ4</accession>
<comment type="subcellular location">
    <subcellularLocation>
        <location evidence="1">Membrane</location>
        <topology evidence="1">Single-pass membrane protein</topology>
    </subcellularLocation>
    <subcellularLocation>
        <location evidence="2">Mitochondrion membrane</location>
    </subcellularLocation>
</comment>
<dbReference type="InterPro" id="IPR018625">
    <property type="entry name" value="Pet100"/>
</dbReference>
<dbReference type="GO" id="GO:0033617">
    <property type="term" value="P:mitochondrial respiratory chain complex IV assembly"/>
    <property type="evidence" value="ECO:0007669"/>
    <property type="project" value="InterPro"/>
</dbReference>
<name>A0A0F7SSQ4_PHARH</name>
<protein>
    <submittedName>
        <fullName evidence="9">Uncharacterized protein</fullName>
    </submittedName>
</protein>
<comment type="similarity">
    <text evidence="8">Belongs to the PET100 family.</text>
</comment>
<sequence length="126" mass="14264">MGGANLEVFKFGFYLFFPIAVMTHFGDPQWYEEHVAPYRQAFWPDPAHLSNIPNTKEGMESELSRLKAQRAAVRQKAAERAQQVLNGTAVPVPPEEERELTPREIRFSGAFKAGLISGYGPKEKWV</sequence>
<dbReference type="PANTHER" id="PTHR33968">
    <property type="entry name" value="PROTEIN PET100 HOMOLOG, MITOCHONDRIAL"/>
    <property type="match status" value="1"/>
</dbReference>
<evidence type="ECO:0000256" key="5">
    <source>
        <dbReference type="ARBA" id="ARBA00022989"/>
    </source>
</evidence>
<evidence type="ECO:0000256" key="2">
    <source>
        <dbReference type="ARBA" id="ARBA00004325"/>
    </source>
</evidence>
<evidence type="ECO:0000256" key="7">
    <source>
        <dbReference type="ARBA" id="ARBA00023136"/>
    </source>
</evidence>
<reference evidence="9" key="1">
    <citation type="submission" date="2014-08" db="EMBL/GenBank/DDBJ databases">
        <authorList>
            <person name="Sharma Rahul"/>
            <person name="Thines Marco"/>
        </authorList>
    </citation>
    <scope>NUCLEOTIDE SEQUENCE</scope>
</reference>
<keyword evidence="6" id="KW-0496">Mitochondrion</keyword>
<evidence type="ECO:0000256" key="3">
    <source>
        <dbReference type="ARBA" id="ARBA00022692"/>
    </source>
</evidence>
<keyword evidence="4" id="KW-0809">Transit peptide</keyword>
<evidence type="ECO:0000313" key="9">
    <source>
        <dbReference type="EMBL" id="CED83659.1"/>
    </source>
</evidence>
<keyword evidence="3" id="KW-0812">Transmembrane</keyword>
<evidence type="ECO:0000256" key="8">
    <source>
        <dbReference type="ARBA" id="ARBA00038077"/>
    </source>
</evidence>
<keyword evidence="5" id="KW-1133">Transmembrane helix</keyword>
<dbReference type="GO" id="GO:0051082">
    <property type="term" value="F:unfolded protein binding"/>
    <property type="evidence" value="ECO:0007669"/>
    <property type="project" value="TreeGrafter"/>
</dbReference>
<evidence type="ECO:0000256" key="1">
    <source>
        <dbReference type="ARBA" id="ARBA00004167"/>
    </source>
</evidence>
<evidence type="ECO:0000256" key="6">
    <source>
        <dbReference type="ARBA" id="ARBA00023128"/>
    </source>
</evidence>
<evidence type="ECO:0000256" key="4">
    <source>
        <dbReference type="ARBA" id="ARBA00022946"/>
    </source>
</evidence>